<feature type="coiled-coil region" evidence="4">
    <location>
        <begin position="386"/>
        <end position="465"/>
    </location>
</feature>
<dbReference type="InterPro" id="IPR003593">
    <property type="entry name" value="AAA+_ATPase"/>
</dbReference>
<dbReference type="PANTHER" id="PTHR32114">
    <property type="entry name" value="ABC TRANSPORTER ABCH.3"/>
    <property type="match status" value="1"/>
</dbReference>
<organism evidence="6 7">
    <name type="scientific">Nonomuraea turkmeniaca</name>
    <dbReference type="NCBI Taxonomy" id="103838"/>
    <lineage>
        <taxon>Bacteria</taxon>
        <taxon>Bacillati</taxon>
        <taxon>Actinomycetota</taxon>
        <taxon>Actinomycetes</taxon>
        <taxon>Streptosporangiales</taxon>
        <taxon>Streptosporangiaceae</taxon>
        <taxon>Nonomuraea</taxon>
    </lineage>
</organism>
<proteinExistence type="inferred from homology"/>
<evidence type="ECO:0000313" key="6">
    <source>
        <dbReference type="EMBL" id="TMR12367.1"/>
    </source>
</evidence>
<evidence type="ECO:0000256" key="1">
    <source>
        <dbReference type="ARBA" id="ARBA00006930"/>
    </source>
</evidence>
<evidence type="ECO:0000256" key="2">
    <source>
        <dbReference type="ARBA" id="ARBA00011322"/>
    </source>
</evidence>
<dbReference type="OrthoDB" id="9795626at2"/>
<dbReference type="EMBL" id="VCKY01000136">
    <property type="protein sequence ID" value="TMR12367.1"/>
    <property type="molecule type" value="Genomic_DNA"/>
</dbReference>
<gene>
    <name evidence="6" type="ORF">ETD86_32820</name>
</gene>
<dbReference type="AlphaFoldDB" id="A0A5S4F7E1"/>
<dbReference type="SUPFAM" id="SSF52540">
    <property type="entry name" value="P-loop containing nucleoside triphosphate hydrolases"/>
    <property type="match status" value="1"/>
</dbReference>
<reference evidence="6 7" key="1">
    <citation type="submission" date="2019-05" db="EMBL/GenBank/DDBJ databases">
        <title>Draft genome sequence of Nonomuraea turkmeniaca DSM 43926.</title>
        <authorList>
            <person name="Saricaoglu S."/>
            <person name="Isik K."/>
        </authorList>
    </citation>
    <scope>NUCLEOTIDE SEQUENCE [LARGE SCALE GENOMIC DNA]</scope>
    <source>
        <strain evidence="6 7">DSM 43926</strain>
    </source>
</reference>
<feature type="domain" description="AAA+ ATPase" evidence="5">
    <location>
        <begin position="37"/>
        <end position="625"/>
    </location>
</feature>
<dbReference type="GO" id="GO:0016887">
    <property type="term" value="F:ATP hydrolysis activity"/>
    <property type="evidence" value="ECO:0007669"/>
    <property type="project" value="InterPro"/>
</dbReference>
<sequence>MSENEPKPTIRLPIISRLSLSHFSLYRNRSENVVSFDKNVLCIAGANGLGKSTFLSILNYALTGTVATPEAKALSTAEYYRDAKRYALVYFEGRIDQDDRQIAEVEVEFKAGEYAYVVRRGMFNPTSLRSLKILGPGTHVVLDAPLEDEESATRLHEVFTDHLLKHTGLAQMDQFVYLQHFLLTFDERRHLLFWDAEIARILLFLVFGMDATRAEKAGEWIRKADRMESQARNAQYQATTAAGQIKDLRARASTSATAHADLGQQHELLIDQRDVAGAELEEKARLEKDARLQLGIIAAEHHVLMSDYDRTFMRRLNPHNEPGWHPFIVKLVHQNECGICGSVDVQTASDIKHLIENHQCPLCRSTITQEADLPDFEMLRALDLKLKLSADRLKTAQDTVERLSEELKTANDKYREISARVDSFEASNADWIRLDAARSGVSDVIQQLQHERRMATERRDEFRRRRDEYRALVEPVRRELAQRYAEAEFEFLPRFQALAQAFLGVDLYLTMEQKARGPELVVTIAGSRRRASNQLSESQRYFIDIALRMTLAEYMLRDAGPACLFIDTPEGSLDIAYEQRAGKMFGEFVRRGNRLVMTANLNSNRLIRELARVCGNSRMHVERMTSWAVLSEVQENAEELFDQLFAEIQECLDGEANE</sequence>
<dbReference type="RefSeq" id="WP_138670534.1">
    <property type="nucleotide sequence ID" value="NZ_VCKY01000136.1"/>
</dbReference>
<evidence type="ECO:0000256" key="3">
    <source>
        <dbReference type="ARBA" id="ARBA00013368"/>
    </source>
</evidence>
<keyword evidence="4" id="KW-0175">Coiled coil</keyword>
<evidence type="ECO:0000256" key="4">
    <source>
        <dbReference type="SAM" id="Coils"/>
    </source>
</evidence>
<dbReference type="InterPro" id="IPR038729">
    <property type="entry name" value="Rad50/SbcC_AAA"/>
</dbReference>
<dbReference type="Pfam" id="PF13476">
    <property type="entry name" value="AAA_23"/>
    <property type="match status" value="1"/>
</dbReference>
<dbReference type="Proteomes" id="UP000309128">
    <property type="component" value="Unassembled WGS sequence"/>
</dbReference>
<accession>A0A5S4F7E1</accession>
<evidence type="ECO:0000259" key="5">
    <source>
        <dbReference type="SMART" id="SM00382"/>
    </source>
</evidence>
<comment type="similarity">
    <text evidence="1">Belongs to the SMC family. SbcC subfamily.</text>
</comment>
<dbReference type="PANTHER" id="PTHR32114:SF2">
    <property type="entry name" value="ABC TRANSPORTER ABCH.3"/>
    <property type="match status" value="1"/>
</dbReference>
<comment type="subunit">
    <text evidence="2">Heterodimer of SbcC and SbcD.</text>
</comment>
<dbReference type="Gene3D" id="3.40.50.300">
    <property type="entry name" value="P-loop containing nucleotide triphosphate hydrolases"/>
    <property type="match status" value="2"/>
</dbReference>
<name>A0A5S4F7E1_9ACTN</name>
<evidence type="ECO:0000313" key="7">
    <source>
        <dbReference type="Proteomes" id="UP000309128"/>
    </source>
</evidence>
<keyword evidence="7" id="KW-1185">Reference proteome</keyword>
<dbReference type="GO" id="GO:0006302">
    <property type="term" value="P:double-strand break repair"/>
    <property type="evidence" value="ECO:0007669"/>
    <property type="project" value="InterPro"/>
</dbReference>
<dbReference type="InterPro" id="IPR027417">
    <property type="entry name" value="P-loop_NTPase"/>
</dbReference>
<dbReference type="SMART" id="SM00382">
    <property type="entry name" value="AAA"/>
    <property type="match status" value="1"/>
</dbReference>
<protein>
    <recommendedName>
        <fullName evidence="3">Nuclease SbcCD subunit C</fullName>
    </recommendedName>
</protein>
<comment type="caution">
    <text evidence="6">The sequence shown here is derived from an EMBL/GenBank/DDBJ whole genome shotgun (WGS) entry which is preliminary data.</text>
</comment>